<sequence length="84" mass="9086">MPGMMDDQQMNSLKGMTGTAFDKMFLTMMIEHHEGAISMANTEKRRGSYAPAKELADSIVTSQTAEIAQMRKMLGTGSPSPTAS</sequence>
<dbReference type="KEGG" id="salj:SMD11_1056"/>
<organism evidence="2 3">
    <name type="scientific">Streptomyces albireticuli</name>
    <dbReference type="NCBI Taxonomy" id="1940"/>
    <lineage>
        <taxon>Bacteria</taxon>
        <taxon>Bacillati</taxon>
        <taxon>Actinomycetota</taxon>
        <taxon>Actinomycetes</taxon>
        <taxon>Kitasatosporales</taxon>
        <taxon>Streptomycetaceae</taxon>
        <taxon>Streptomyces</taxon>
    </lineage>
</organism>
<proteinExistence type="predicted"/>
<gene>
    <name evidence="2" type="ORF">SMD11_1056</name>
</gene>
<dbReference type="PANTHER" id="PTHR36933:SF1">
    <property type="entry name" value="SLL0788 PROTEIN"/>
    <property type="match status" value="1"/>
</dbReference>
<protein>
    <submittedName>
        <fullName evidence="2">Copper resistance protein</fullName>
    </submittedName>
</protein>
<evidence type="ECO:0000259" key="1">
    <source>
        <dbReference type="Pfam" id="PF03713"/>
    </source>
</evidence>
<dbReference type="Pfam" id="PF03713">
    <property type="entry name" value="DUF305"/>
    <property type="match status" value="1"/>
</dbReference>
<dbReference type="PANTHER" id="PTHR36933">
    <property type="entry name" value="SLL0788 PROTEIN"/>
    <property type="match status" value="1"/>
</dbReference>
<dbReference type="InterPro" id="IPR012347">
    <property type="entry name" value="Ferritin-like"/>
</dbReference>
<dbReference type="AlphaFoldDB" id="A0A1Z2KXG2"/>
<dbReference type="Proteomes" id="UP000195755">
    <property type="component" value="Chromosome"/>
</dbReference>
<reference evidence="2 3" key="1">
    <citation type="submission" date="2017-06" db="EMBL/GenBank/DDBJ databases">
        <title>Streptomyces albireticuli Genome sequencing and assembly.</title>
        <authorList>
            <person name="Wang Y."/>
            <person name="Du B."/>
            <person name="Ding Y."/>
            <person name="Liu H."/>
            <person name="Hou Q."/>
            <person name="Liu K."/>
            <person name="Yao L."/>
            <person name="Wang C."/>
        </authorList>
    </citation>
    <scope>NUCLEOTIDE SEQUENCE [LARGE SCALE GENOMIC DNA]</scope>
    <source>
        <strain evidence="2 3">MDJK11</strain>
    </source>
</reference>
<evidence type="ECO:0000313" key="3">
    <source>
        <dbReference type="Proteomes" id="UP000195755"/>
    </source>
</evidence>
<accession>A0A1Z2KXG2</accession>
<feature type="domain" description="DUF305" evidence="1">
    <location>
        <begin position="1"/>
        <end position="74"/>
    </location>
</feature>
<dbReference type="InterPro" id="IPR005183">
    <property type="entry name" value="DUF305_CopM-like"/>
</dbReference>
<dbReference type="Gene3D" id="1.20.1260.10">
    <property type="match status" value="1"/>
</dbReference>
<evidence type="ECO:0000313" key="2">
    <source>
        <dbReference type="EMBL" id="ARZ66720.1"/>
    </source>
</evidence>
<dbReference type="EMBL" id="CP021744">
    <property type="protein sequence ID" value="ARZ66720.1"/>
    <property type="molecule type" value="Genomic_DNA"/>
</dbReference>
<name>A0A1Z2KXG2_9ACTN</name>